<feature type="transmembrane region" description="Helical" evidence="8">
    <location>
        <begin position="258"/>
        <end position="277"/>
    </location>
</feature>
<keyword evidence="4" id="KW-1003">Cell membrane</keyword>
<feature type="transmembrane region" description="Helical" evidence="8">
    <location>
        <begin position="289"/>
        <end position="311"/>
    </location>
</feature>
<keyword evidence="5 8" id="KW-0812">Transmembrane</keyword>
<feature type="transmembrane region" description="Helical" evidence="8">
    <location>
        <begin position="51"/>
        <end position="72"/>
    </location>
</feature>
<keyword evidence="6 8" id="KW-1133">Transmembrane helix</keyword>
<feature type="transmembrane region" description="Helical" evidence="8">
    <location>
        <begin position="84"/>
        <end position="107"/>
    </location>
</feature>
<dbReference type="PRINTS" id="PR01036">
    <property type="entry name" value="TCRTETB"/>
</dbReference>
<evidence type="ECO:0000256" key="7">
    <source>
        <dbReference type="ARBA" id="ARBA00023136"/>
    </source>
</evidence>
<accession>A0A495IHJ1</accession>
<dbReference type="Pfam" id="PF07690">
    <property type="entry name" value="MFS_1"/>
    <property type="match status" value="1"/>
</dbReference>
<keyword evidence="11" id="KW-1185">Reference proteome</keyword>
<proteinExistence type="inferred from homology"/>
<evidence type="ECO:0000256" key="2">
    <source>
        <dbReference type="ARBA" id="ARBA00006236"/>
    </source>
</evidence>
<evidence type="ECO:0000256" key="1">
    <source>
        <dbReference type="ARBA" id="ARBA00004651"/>
    </source>
</evidence>
<protein>
    <submittedName>
        <fullName evidence="10">DHA1 family bicyclomycin/chloramphenicol resistance-like MFS transporter</fullName>
    </submittedName>
</protein>
<dbReference type="EMBL" id="RBKS01000001">
    <property type="protein sequence ID" value="RKR75229.1"/>
    <property type="molecule type" value="Genomic_DNA"/>
</dbReference>
<dbReference type="InterPro" id="IPR011701">
    <property type="entry name" value="MFS"/>
</dbReference>
<feature type="transmembrane region" description="Helical" evidence="8">
    <location>
        <begin position="143"/>
        <end position="167"/>
    </location>
</feature>
<dbReference type="NCBIfam" id="TIGR00710">
    <property type="entry name" value="efflux_Bcr_CflA"/>
    <property type="match status" value="1"/>
</dbReference>
<dbReference type="AlphaFoldDB" id="A0A495IHJ1"/>
<dbReference type="InterPro" id="IPR020846">
    <property type="entry name" value="MFS_dom"/>
</dbReference>
<comment type="caution">
    <text evidence="10">The sequence shown here is derived from an EMBL/GenBank/DDBJ whole genome shotgun (WGS) entry which is preliminary data.</text>
</comment>
<feature type="transmembrane region" description="Helical" evidence="8">
    <location>
        <begin position="349"/>
        <end position="367"/>
    </location>
</feature>
<reference evidence="10 11" key="1">
    <citation type="submission" date="2018-10" db="EMBL/GenBank/DDBJ databases">
        <title>Sequencing the genomes of 1000 actinobacteria strains.</title>
        <authorList>
            <person name="Klenk H.-P."/>
        </authorList>
    </citation>
    <scope>NUCLEOTIDE SEQUENCE [LARGE SCALE GENOMIC DNA]</scope>
    <source>
        <strain evidence="10 11">DSM 17894</strain>
    </source>
</reference>
<dbReference type="Proteomes" id="UP000280008">
    <property type="component" value="Unassembled WGS sequence"/>
</dbReference>
<evidence type="ECO:0000259" key="9">
    <source>
        <dbReference type="PROSITE" id="PS50850"/>
    </source>
</evidence>
<dbReference type="RefSeq" id="WP_170159926.1">
    <property type="nucleotide sequence ID" value="NZ_RBKS01000001.1"/>
</dbReference>
<dbReference type="PANTHER" id="PTHR42718:SF9">
    <property type="entry name" value="MAJOR FACILITATOR SUPERFAMILY MULTIDRUG TRANSPORTER MFSC"/>
    <property type="match status" value="1"/>
</dbReference>
<dbReference type="PANTHER" id="PTHR42718">
    <property type="entry name" value="MAJOR FACILITATOR SUPERFAMILY MULTIDRUG TRANSPORTER MFSC"/>
    <property type="match status" value="1"/>
</dbReference>
<evidence type="ECO:0000256" key="5">
    <source>
        <dbReference type="ARBA" id="ARBA00022692"/>
    </source>
</evidence>
<dbReference type="GO" id="GO:1990961">
    <property type="term" value="P:xenobiotic detoxification by transmembrane export across the plasma membrane"/>
    <property type="evidence" value="ECO:0007669"/>
    <property type="project" value="InterPro"/>
</dbReference>
<comment type="similarity">
    <text evidence="2">Belongs to the major facilitator superfamily. Bcr/CmlA family.</text>
</comment>
<dbReference type="CDD" id="cd17320">
    <property type="entry name" value="MFS_MdfA_MDR_like"/>
    <property type="match status" value="1"/>
</dbReference>
<feature type="transmembrane region" description="Helical" evidence="8">
    <location>
        <begin position="173"/>
        <end position="192"/>
    </location>
</feature>
<dbReference type="Gene3D" id="1.20.1720.10">
    <property type="entry name" value="Multidrug resistance protein D"/>
    <property type="match status" value="1"/>
</dbReference>
<feature type="transmembrane region" description="Helical" evidence="8">
    <location>
        <begin position="223"/>
        <end position="246"/>
    </location>
</feature>
<feature type="transmembrane region" description="Helical" evidence="8">
    <location>
        <begin position="323"/>
        <end position="342"/>
    </location>
</feature>
<feature type="transmembrane region" description="Helical" evidence="8">
    <location>
        <begin position="20"/>
        <end position="39"/>
    </location>
</feature>
<feature type="transmembrane region" description="Helical" evidence="8">
    <location>
        <begin position="113"/>
        <end position="131"/>
    </location>
</feature>
<evidence type="ECO:0000313" key="10">
    <source>
        <dbReference type="EMBL" id="RKR75229.1"/>
    </source>
</evidence>
<organism evidence="10 11">
    <name type="scientific">Frondihabitans australicus</name>
    <dbReference type="NCBI Taxonomy" id="386892"/>
    <lineage>
        <taxon>Bacteria</taxon>
        <taxon>Bacillati</taxon>
        <taxon>Actinomycetota</taxon>
        <taxon>Actinomycetes</taxon>
        <taxon>Micrococcales</taxon>
        <taxon>Microbacteriaceae</taxon>
        <taxon>Frondihabitans</taxon>
    </lineage>
</organism>
<dbReference type="SUPFAM" id="SSF103473">
    <property type="entry name" value="MFS general substrate transporter"/>
    <property type="match status" value="1"/>
</dbReference>
<dbReference type="InterPro" id="IPR036259">
    <property type="entry name" value="MFS_trans_sf"/>
</dbReference>
<gene>
    <name evidence="10" type="ORF">C8E83_2367</name>
</gene>
<dbReference type="GO" id="GO:0042910">
    <property type="term" value="F:xenobiotic transmembrane transporter activity"/>
    <property type="evidence" value="ECO:0007669"/>
    <property type="project" value="InterPro"/>
</dbReference>
<dbReference type="PROSITE" id="PS50850">
    <property type="entry name" value="MFS"/>
    <property type="match status" value="1"/>
</dbReference>
<comment type="subcellular location">
    <subcellularLocation>
        <location evidence="1">Cell membrane</location>
        <topology evidence="1">Multi-pass membrane protein</topology>
    </subcellularLocation>
</comment>
<dbReference type="GO" id="GO:0005886">
    <property type="term" value="C:plasma membrane"/>
    <property type="evidence" value="ECO:0007669"/>
    <property type="project" value="UniProtKB-SubCell"/>
</dbReference>
<dbReference type="InterPro" id="IPR004812">
    <property type="entry name" value="Efflux_drug-R_Bcr/CmlA"/>
</dbReference>
<keyword evidence="7 8" id="KW-0472">Membrane</keyword>
<evidence type="ECO:0000313" key="11">
    <source>
        <dbReference type="Proteomes" id="UP000280008"/>
    </source>
</evidence>
<evidence type="ECO:0000256" key="4">
    <source>
        <dbReference type="ARBA" id="ARBA00022475"/>
    </source>
</evidence>
<name>A0A495IHJ1_9MICO</name>
<evidence type="ECO:0000256" key="6">
    <source>
        <dbReference type="ARBA" id="ARBA00022989"/>
    </source>
</evidence>
<evidence type="ECO:0000256" key="3">
    <source>
        <dbReference type="ARBA" id="ARBA00022448"/>
    </source>
</evidence>
<evidence type="ECO:0000256" key="8">
    <source>
        <dbReference type="SAM" id="Phobius"/>
    </source>
</evidence>
<feature type="domain" description="Major facilitator superfamily (MFS) profile" evidence="9">
    <location>
        <begin position="18"/>
        <end position="404"/>
    </location>
</feature>
<keyword evidence="3" id="KW-0813">Transport</keyword>
<feature type="transmembrane region" description="Helical" evidence="8">
    <location>
        <begin position="379"/>
        <end position="399"/>
    </location>
</feature>
<sequence>MSDAAVRTGDRTAQRTPPLLALALVVGAGPFSTDTYIAALPALRTSLSTTASAAQLSITVCIVGLAVGMLFAGPISDVRGRRPLLLLGALTYAVAGLACAVAPSIGALLVLRLFQGAAAGACAAVGRAVVADRYTGVERAQKYGMLGAITLIGPVIAPAIGGVILSFSSWRGVFVFMGVLGVAMLASAWFGVPESLRPRTDDPVSGFRRLWIGMARVIRRPAFLRPLVVNSLATAGFFVYIGGSAFVLETTLGVSESLYSVVFATNALAMVLMSWLFARLVGRFGPRRLIVVGVGLSTLSVVLLVVVTHVLPGPLTLGMVWPFLTAIVGGQGMTGAAGSVMAQEAGSDYSGAASSLLSGITFLVGSATTPLTGVLGGGVPTMALAMAVFFVVDIVVLAATSRRRPVPREAAEAT</sequence>